<evidence type="ECO:0000313" key="13">
    <source>
        <dbReference type="EMBL" id="TJZ82572.1"/>
    </source>
</evidence>
<protein>
    <recommendedName>
        <fullName evidence="3">histidine kinase</fullName>
        <ecNumber evidence="3">2.7.13.3</ecNumber>
    </recommendedName>
</protein>
<dbReference type="SMART" id="SM00388">
    <property type="entry name" value="HisKA"/>
    <property type="match status" value="1"/>
</dbReference>
<keyword evidence="6" id="KW-0808">Transferase</keyword>
<dbReference type="GO" id="GO:0016036">
    <property type="term" value="P:cellular response to phosphate starvation"/>
    <property type="evidence" value="ECO:0007669"/>
    <property type="project" value="TreeGrafter"/>
</dbReference>
<keyword evidence="9" id="KW-0067">ATP-binding</keyword>
<keyword evidence="8" id="KW-0418">Kinase</keyword>
<reference evidence="13 14" key="1">
    <citation type="submission" date="2019-04" db="EMBL/GenBank/DDBJ databases">
        <authorList>
            <person name="Li J."/>
        </authorList>
    </citation>
    <scope>NUCLEOTIDE SEQUENCE [LARGE SCALE GENOMIC DNA]</scope>
    <source>
        <strain evidence="13 14">CCTCC AB2016182</strain>
    </source>
</reference>
<dbReference type="InterPro" id="IPR003594">
    <property type="entry name" value="HATPase_dom"/>
</dbReference>
<feature type="domain" description="Histidine kinase" evidence="12">
    <location>
        <begin position="135"/>
        <end position="360"/>
    </location>
</feature>
<dbReference type="FunFam" id="1.10.287.130:FF:000008">
    <property type="entry name" value="Two-component sensor histidine kinase"/>
    <property type="match status" value="1"/>
</dbReference>
<dbReference type="GO" id="GO:0005524">
    <property type="term" value="F:ATP binding"/>
    <property type="evidence" value="ECO:0007669"/>
    <property type="project" value="UniProtKB-KW"/>
</dbReference>
<dbReference type="GO" id="GO:0000155">
    <property type="term" value="F:phosphorelay sensor kinase activity"/>
    <property type="evidence" value="ECO:0007669"/>
    <property type="project" value="InterPro"/>
</dbReference>
<evidence type="ECO:0000256" key="2">
    <source>
        <dbReference type="ARBA" id="ARBA00004236"/>
    </source>
</evidence>
<dbReference type="EMBL" id="SUNH01000021">
    <property type="protein sequence ID" value="TJZ82572.1"/>
    <property type="molecule type" value="Genomic_DNA"/>
</dbReference>
<dbReference type="SUPFAM" id="SSF55785">
    <property type="entry name" value="PYP-like sensor domain (PAS domain)"/>
    <property type="match status" value="1"/>
</dbReference>
<dbReference type="Pfam" id="PF13188">
    <property type="entry name" value="PAS_8"/>
    <property type="match status" value="1"/>
</dbReference>
<dbReference type="Gene3D" id="1.10.287.130">
    <property type="match status" value="1"/>
</dbReference>
<dbReference type="InterPro" id="IPR036890">
    <property type="entry name" value="HATPase_C_sf"/>
</dbReference>
<dbReference type="InterPro" id="IPR000014">
    <property type="entry name" value="PAS"/>
</dbReference>
<evidence type="ECO:0000259" key="12">
    <source>
        <dbReference type="PROSITE" id="PS50109"/>
    </source>
</evidence>
<dbReference type="InterPro" id="IPR005467">
    <property type="entry name" value="His_kinase_dom"/>
</dbReference>
<keyword evidence="5" id="KW-0597">Phosphoprotein</keyword>
<keyword evidence="10" id="KW-0902">Two-component regulatory system</keyword>
<dbReference type="GO" id="GO:0005886">
    <property type="term" value="C:plasma membrane"/>
    <property type="evidence" value="ECO:0007669"/>
    <property type="project" value="UniProtKB-SubCell"/>
</dbReference>
<comment type="caution">
    <text evidence="13">The sequence shown here is derived from an EMBL/GenBank/DDBJ whole genome shotgun (WGS) entry which is preliminary data.</text>
</comment>
<evidence type="ECO:0000256" key="5">
    <source>
        <dbReference type="ARBA" id="ARBA00022553"/>
    </source>
</evidence>
<dbReference type="InterPro" id="IPR035965">
    <property type="entry name" value="PAS-like_dom_sf"/>
</dbReference>
<dbReference type="AlphaFoldDB" id="A0A4U0QN98"/>
<evidence type="ECO:0000256" key="7">
    <source>
        <dbReference type="ARBA" id="ARBA00022741"/>
    </source>
</evidence>
<dbReference type="PANTHER" id="PTHR45453:SF1">
    <property type="entry name" value="PHOSPHATE REGULON SENSOR PROTEIN PHOR"/>
    <property type="match status" value="1"/>
</dbReference>
<keyword evidence="11" id="KW-0472">Membrane</keyword>
<keyword evidence="7" id="KW-0547">Nucleotide-binding</keyword>
<dbReference type="GO" id="GO:0004721">
    <property type="term" value="F:phosphoprotein phosphatase activity"/>
    <property type="evidence" value="ECO:0007669"/>
    <property type="project" value="TreeGrafter"/>
</dbReference>
<evidence type="ECO:0000256" key="6">
    <source>
        <dbReference type="ARBA" id="ARBA00022679"/>
    </source>
</evidence>
<dbReference type="InterPro" id="IPR050351">
    <property type="entry name" value="BphY/WalK/GraS-like"/>
</dbReference>
<evidence type="ECO:0000313" key="14">
    <source>
        <dbReference type="Proteomes" id="UP000306223"/>
    </source>
</evidence>
<sequence length="363" mass="39215">MRRVAGLLDGVPVPMLAVDRDARVIAANALALALFGPDLEGRPFVTVLRHPAVVQAVDWVLDPEGTPAPIADPALPAPAGVITLRAPCTADGREILAEVTVAPLPSLFGRGATIAVQDRSVAEEAEQMRRDFVANVSHELKTPLTAMTGFIETLRGPARDDARARDRFLDIMEREAGRMNRLISELLSLSRVQAEERSRPSGLVDLPGLLRGILAMLAPRAEAAGVEVVTEGLDRALRVPGDGDQLTQVFQNLIENALKYGAAGGVMRVTLARIAHEPLLRGPAWAVTVEDRGDGIEEQHLPRLTERFYRVDTHRARAQGGTGLGLAIVKHIVNRHRGRLRIESRVGEGSRFTVILPEGLARG</sequence>
<gene>
    <name evidence="13" type="ORF">FA740_14665</name>
</gene>
<dbReference type="SUPFAM" id="SSF47384">
    <property type="entry name" value="Homodimeric domain of signal transducing histidine kinase"/>
    <property type="match status" value="1"/>
</dbReference>
<dbReference type="EC" id="2.7.13.3" evidence="3"/>
<keyword evidence="14" id="KW-1185">Reference proteome</keyword>
<proteinExistence type="predicted"/>
<dbReference type="OrthoDB" id="9813151at2"/>
<dbReference type="Proteomes" id="UP000306223">
    <property type="component" value="Unassembled WGS sequence"/>
</dbReference>
<dbReference type="CDD" id="cd00082">
    <property type="entry name" value="HisKA"/>
    <property type="match status" value="1"/>
</dbReference>
<comment type="subcellular location">
    <subcellularLocation>
        <location evidence="2">Cell membrane</location>
    </subcellularLocation>
</comment>
<evidence type="ECO:0000256" key="8">
    <source>
        <dbReference type="ARBA" id="ARBA00022777"/>
    </source>
</evidence>
<dbReference type="PANTHER" id="PTHR45453">
    <property type="entry name" value="PHOSPHATE REGULON SENSOR PROTEIN PHOR"/>
    <property type="match status" value="1"/>
</dbReference>
<evidence type="ECO:0000256" key="9">
    <source>
        <dbReference type="ARBA" id="ARBA00022840"/>
    </source>
</evidence>
<dbReference type="PRINTS" id="PR00344">
    <property type="entry name" value="BCTRLSENSOR"/>
</dbReference>
<dbReference type="Gene3D" id="3.30.565.10">
    <property type="entry name" value="Histidine kinase-like ATPase, C-terminal domain"/>
    <property type="match status" value="1"/>
</dbReference>
<keyword evidence="4" id="KW-1003">Cell membrane</keyword>
<evidence type="ECO:0000256" key="1">
    <source>
        <dbReference type="ARBA" id="ARBA00000085"/>
    </source>
</evidence>
<evidence type="ECO:0000256" key="4">
    <source>
        <dbReference type="ARBA" id="ARBA00022475"/>
    </source>
</evidence>
<dbReference type="Pfam" id="PF00512">
    <property type="entry name" value="HisKA"/>
    <property type="match status" value="1"/>
</dbReference>
<evidence type="ECO:0000256" key="11">
    <source>
        <dbReference type="ARBA" id="ARBA00023136"/>
    </source>
</evidence>
<dbReference type="InterPro" id="IPR004358">
    <property type="entry name" value="Sig_transdc_His_kin-like_C"/>
</dbReference>
<accession>A0A4U0QN98</accession>
<evidence type="ECO:0000256" key="10">
    <source>
        <dbReference type="ARBA" id="ARBA00023012"/>
    </source>
</evidence>
<comment type="catalytic activity">
    <reaction evidence="1">
        <text>ATP + protein L-histidine = ADP + protein N-phospho-L-histidine.</text>
        <dbReference type="EC" id="2.7.13.3"/>
    </reaction>
</comment>
<dbReference type="InterPro" id="IPR003661">
    <property type="entry name" value="HisK_dim/P_dom"/>
</dbReference>
<organism evidence="13 14">
    <name type="scientific">Paracoccus hibiscisoli</name>
    <dbReference type="NCBI Taxonomy" id="2023261"/>
    <lineage>
        <taxon>Bacteria</taxon>
        <taxon>Pseudomonadati</taxon>
        <taxon>Pseudomonadota</taxon>
        <taxon>Alphaproteobacteria</taxon>
        <taxon>Rhodobacterales</taxon>
        <taxon>Paracoccaceae</taxon>
        <taxon>Paracoccus</taxon>
    </lineage>
</organism>
<dbReference type="SMART" id="SM00387">
    <property type="entry name" value="HATPase_c"/>
    <property type="match status" value="1"/>
</dbReference>
<dbReference type="PROSITE" id="PS50109">
    <property type="entry name" value="HIS_KIN"/>
    <property type="match status" value="1"/>
</dbReference>
<dbReference type="Pfam" id="PF02518">
    <property type="entry name" value="HATPase_c"/>
    <property type="match status" value="1"/>
</dbReference>
<name>A0A4U0QN98_9RHOB</name>
<dbReference type="SUPFAM" id="SSF55874">
    <property type="entry name" value="ATPase domain of HSP90 chaperone/DNA topoisomerase II/histidine kinase"/>
    <property type="match status" value="1"/>
</dbReference>
<evidence type="ECO:0000256" key="3">
    <source>
        <dbReference type="ARBA" id="ARBA00012438"/>
    </source>
</evidence>
<dbReference type="InterPro" id="IPR036097">
    <property type="entry name" value="HisK_dim/P_sf"/>
</dbReference>
<dbReference type="FunFam" id="3.30.565.10:FF:000006">
    <property type="entry name" value="Sensor histidine kinase WalK"/>
    <property type="match status" value="1"/>
</dbReference>